<dbReference type="OrthoDB" id="10262413at2759"/>
<proteinExistence type="predicted"/>
<name>A0A8H4RGT8_9HELO</name>
<dbReference type="SUPFAM" id="SSF51735">
    <property type="entry name" value="NAD(P)-binding Rossmann-fold domains"/>
    <property type="match status" value="1"/>
</dbReference>
<dbReference type="Gene3D" id="3.40.50.720">
    <property type="entry name" value="NAD(P)-binding Rossmann-like Domain"/>
    <property type="match status" value="1"/>
</dbReference>
<reference evidence="2 3" key="1">
    <citation type="submission" date="2020-03" db="EMBL/GenBank/DDBJ databases">
        <title>Draft Genome Sequence of Cudoniella acicularis.</title>
        <authorList>
            <person name="Buettner E."/>
            <person name="Kellner H."/>
        </authorList>
    </citation>
    <scope>NUCLEOTIDE SEQUENCE [LARGE SCALE GENOMIC DNA]</scope>
    <source>
        <strain evidence="2 3">DSM 108380</strain>
    </source>
</reference>
<dbReference type="GO" id="GO:0004029">
    <property type="term" value="F:aldehyde dehydrogenase (NAD+) activity"/>
    <property type="evidence" value="ECO:0007669"/>
    <property type="project" value="TreeGrafter"/>
</dbReference>
<dbReference type="InterPro" id="IPR051783">
    <property type="entry name" value="NAD(P)-dependent_oxidoreduct"/>
</dbReference>
<dbReference type="PANTHER" id="PTHR48079:SF6">
    <property type="entry name" value="NAD(P)-BINDING DOMAIN-CONTAINING PROTEIN-RELATED"/>
    <property type="match status" value="1"/>
</dbReference>
<dbReference type="InterPro" id="IPR001509">
    <property type="entry name" value="Epimerase_deHydtase"/>
</dbReference>
<sequence>MYAIAYHLIKVANKSSFWDDTHLVIHTASGFDTAAAKALVLGLGQRKQATGKAVHYIHTSGTSNLGDQPITGKYYESHIFSDEENIYAYEKTRESQHTYAQRTTDLAVVETGLEQGVETHIIMSPTIYGIGTGNFNRQSIQIPTIIRSALKAGQAEAIGEGKGIWDYVHIADLAKLYEILLTKILNGEEVPSGEKGIIFSSSGRYSWAELSHGVADALFTLGAIKTRDVKSLTLEEAAEKWAGGLVFHAELGFASNSRTDSVVSRQLGWKPQKTVEDWKANFIEEARLII</sequence>
<keyword evidence="3" id="KW-1185">Reference proteome</keyword>
<dbReference type="InterPro" id="IPR036291">
    <property type="entry name" value="NAD(P)-bd_dom_sf"/>
</dbReference>
<dbReference type="GO" id="GO:0005737">
    <property type="term" value="C:cytoplasm"/>
    <property type="evidence" value="ECO:0007669"/>
    <property type="project" value="TreeGrafter"/>
</dbReference>
<gene>
    <name evidence="2" type="ORF">G7Y89_g9763</name>
</gene>
<dbReference type="Proteomes" id="UP000566819">
    <property type="component" value="Unassembled WGS sequence"/>
</dbReference>
<dbReference type="AlphaFoldDB" id="A0A8H4RGT8"/>
<comment type="caution">
    <text evidence="2">The sequence shown here is derived from an EMBL/GenBank/DDBJ whole genome shotgun (WGS) entry which is preliminary data.</text>
</comment>
<dbReference type="PANTHER" id="PTHR48079">
    <property type="entry name" value="PROTEIN YEEZ"/>
    <property type="match status" value="1"/>
</dbReference>
<evidence type="ECO:0000259" key="1">
    <source>
        <dbReference type="Pfam" id="PF01370"/>
    </source>
</evidence>
<evidence type="ECO:0000313" key="3">
    <source>
        <dbReference type="Proteomes" id="UP000566819"/>
    </source>
</evidence>
<protein>
    <recommendedName>
        <fullName evidence="1">NAD-dependent epimerase/dehydratase domain-containing protein</fullName>
    </recommendedName>
</protein>
<dbReference type="EMBL" id="JAAMPI010000820">
    <property type="protein sequence ID" value="KAF4628389.1"/>
    <property type="molecule type" value="Genomic_DNA"/>
</dbReference>
<accession>A0A8H4RGT8</accession>
<feature type="domain" description="NAD-dependent epimerase/dehydratase" evidence="1">
    <location>
        <begin position="82"/>
        <end position="187"/>
    </location>
</feature>
<dbReference type="Pfam" id="PF01370">
    <property type="entry name" value="Epimerase"/>
    <property type="match status" value="1"/>
</dbReference>
<organism evidence="2 3">
    <name type="scientific">Cudoniella acicularis</name>
    <dbReference type="NCBI Taxonomy" id="354080"/>
    <lineage>
        <taxon>Eukaryota</taxon>
        <taxon>Fungi</taxon>
        <taxon>Dikarya</taxon>
        <taxon>Ascomycota</taxon>
        <taxon>Pezizomycotina</taxon>
        <taxon>Leotiomycetes</taxon>
        <taxon>Helotiales</taxon>
        <taxon>Tricladiaceae</taxon>
        <taxon>Cudoniella</taxon>
    </lineage>
</organism>
<evidence type="ECO:0000313" key="2">
    <source>
        <dbReference type="EMBL" id="KAF4628389.1"/>
    </source>
</evidence>